<gene>
    <name evidence="2" type="ORF">P4R38_04255</name>
</gene>
<evidence type="ECO:0000313" key="3">
    <source>
        <dbReference type="Proteomes" id="UP001528912"/>
    </source>
</evidence>
<keyword evidence="3" id="KW-1185">Reference proteome</keyword>
<dbReference type="RefSeq" id="WP_277191175.1">
    <property type="nucleotide sequence ID" value="NZ_JAROAV010000010.1"/>
</dbReference>
<evidence type="ECO:0000313" key="2">
    <source>
        <dbReference type="EMBL" id="MDF8263456.1"/>
    </source>
</evidence>
<reference evidence="2 3" key="1">
    <citation type="submission" date="2023-03" db="EMBL/GenBank/DDBJ databases">
        <title>YIM 133296 draft genome.</title>
        <authorList>
            <person name="Xiong L."/>
        </authorList>
    </citation>
    <scope>NUCLEOTIDE SEQUENCE [LARGE SCALE GENOMIC DNA]</scope>
    <source>
        <strain evidence="2 3">YIM 133296</strain>
    </source>
</reference>
<accession>A0ABT6C835</accession>
<comment type="caution">
    <text evidence="2">The sequence shown here is derived from an EMBL/GenBank/DDBJ whole genome shotgun (WGS) entry which is preliminary data.</text>
</comment>
<evidence type="ECO:0000256" key="1">
    <source>
        <dbReference type="SAM" id="Phobius"/>
    </source>
</evidence>
<sequence length="83" mass="9628">MTTALLQLTADSTDHWDGPPWPFFPIFPILWLLVVGTFIYVVSRRWRGGRHDAVGTVRDLYARGEISADEMRQRLDTLKANRR</sequence>
<dbReference type="Proteomes" id="UP001528912">
    <property type="component" value="Unassembled WGS sequence"/>
</dbReference>
<keyword evidence="1" id="KW-1133">Transmembrane helix</keyword>
<organism evidence="2 3">
    <name type="scientific">Luteipulveratus flavus</name>
    <dbReference type="NCBI Taxonomy" id="3031728"/>
    <lineage>
        <taxon>Bacteria</taxon>
        <taxon>Bacillati</taxon>
        <taxon>Actinomycetota</taxon>
        <taxon>Actinomycetes</taxon>
        <taxon>Micrococcales</taxon>
        <taxon>Dermacoccaceae</taxon>
        <taxon>Luteipulveratus</taxon>
    </lineage>
</organism>
<dbReference type="EMBL" id="JAROAV010000010">
    <property type="protein sequence ID" value="MDF8263456.1"/>
    <property type="molecule type" value="Genomic_DNA"/>
</dbReference>
<protein>
    <recommendedName>
        <fullName evidence="4">SHOCT domain-containing protein</fullName>
    </recommendedName>
</protein>
<feature type="transmembrane region" description="Helical" evidence="1">
    <location>
        <begin position="20"/>
        <end position="42"/>
    </location>
</feature>
<proteinExistence type="predicted"/>
<name>A0ABT6C835_9MICO</name>
<evidence type="ECO:0008006" key="4">
    <source>
        <dbReference type="Google" id="ProtNLM"/>
    </source>
</evidence>
<keyword evidence="1" id="KW-0472">Membrane</keyword>
<keyword evidence="1" id="KW-0812">Transmembrane</keyword>